<keyword evidence="9" id="KW-0793">Thylakoid</keyword>
<keyword evidence="7 9" id="KW-1133">Transmembrane helix</keyword>
<keyword evidence="10" id="KW-0934">Plastid</keyword>
<dbReference type="GO" id="GO:0009535">
    <property type="term" value="C:chloroplast thylakoid membrane"/>
    <property type="evidence" value="ECO:0007669"/>
    <property type="project" value="UniProtKB-SubCell"/>
</dbReference>
<evidence type="ECO:0000256" key="8">
    <source>
        <dbReference type="ARBA" id="ARBA00023136"/>
    </source>
</evidence>
<dbReference type="GeneID" id="33195350"/>
<evidence type="ECO:0000256" key="3">
    <source>
        <dbReference type="ARBA" id="ARBA00008198"/>
    </source>
</evidence>
<dbReference type="RefSeq" id="YP_009389159.1">
    <property type="nucleotide sequence ID" value="NC_035156.1"/>
</dbReference>
<evidence type="ECO:0000256" key="1">
    <source>
        <dbReference type="ARBA" id="ARBA00002862"/>
    </source>
</evidence>
<dbReference type="EMBL" id="KP939040">
    <property type="protein sequence ID" value="AKR17932.1"/>
    <property type="molecule type" value="Genomic_DNA"/>
</dbReference>
<dbReference type="GO" id="GO:0015979">
    <property type="term" value="P:photosynthesis"/>
    <property type="evidence" value="ECO:0007669"/>
    <property type="project" value="UniProtKB-UniRule"/>
</dbReference>
<sequence>MDNNSVKDLRSKEKIYVQKIEEEDKIIKYIFNSIMFLGSLGFSITGISSYMKINILPFLNSNSIIFFPQGITMCFYGILGLIISINQILITYYKIGEGYNEFDKEKGTMRVYRKGGLPWNNSDIDITYALNDIEAIKVEIKTDLFNTRQNIFVCIKGKNDLPIMQISKPLKFSEIEEQATKLASFLKVSIKGI</sequence>
<dbReference type="InterPro" id="IPR003359">
    <property type="entry name" value="PSI_Ycf4_assembly"/>
</dbReference>
<feature type="transmembrane region" description="Helical" evidence="9">
    <location>
        <begin position="29"/>
        <end position="51"/>
    </location>
</feature>
<dbReference type="GO" id="GO:0009522">
    <property type="term" value="C:photosystem I"/>
    <property type="evidence" value="ECO:0007669"/>
    <property type="project" value="InterPro"/>
</dbReference>
<feature type="transmembrane region" description="Helical" evidence="9">
    <location>
        <begin position="63"/>
        <end position="85"/>
    </location>
</feature>
<dbReference type="HAMAP" id="MF_00437">
    <property type="entry name" value="Ycf4"/>
    <property type="match status" value="1"/>
</dbReference>
<organism evidence="10">
    <name type="scientific">Euglena archaeoplastidiata</name>
    <dbReference type="NCBI Taxonomy" id="1188008"/>
    <lineage>
        <taxon>Eukaryota</taxon>
        <taxon>Discoba</taxon>
        <taxon>Euglenozoa</taxon>
        <taxon>Euglenida</taxon>
        <taxon>Spirocuta</taxon>
        <taxon>Euglenophyceae</taxon>
        <taxon>Euglenales</taxon>
        <taxon>Euglenaceae</taxon>
        <taxon>Euglena</taxon>
    </lineage>
</organism>
<evidence type="ECO:0000256" key="4">
    <source>
        <dbReference type="ARBA" id="ARBA00015395"/>
    </source>
</evidence>
<accession>A0A1X9GCR0</accession>
<geneLocation type="chloroplast" evidence="10"/>
<reference evidence="10" key="1">
    <citation type="journal article" date="2017" name="J. Phycol.">
        <title>A rare case of plastid protein-coding gene duplication in the chloroplast genome of Euglena archaeoplastidiata (Euglenophyta).</title>
        <authorList>
            <person name="Bennett M.S."/>
            <person name="Shiu S.H."/>
            <person name="Triemer R.E."/>
        </authorList>
    </citation>
    <scope>NUCLEOTIDE SEQUENCE</scope>
    <source>
        <strain evidence="10">Michigan</strain>
    </source>
</reference>
<dbReference type="AlphaFoldDB" id="A0A1X9GCR0"/>
<keyword evidence="10" id="KW-0150">Chloroplast</keyword>
<keyword evidence="8 9" id="KW-0472">Membrane</keyword>
<keyword evidence="5 9" id="KW-0602">Photosynthesis</keyword>
<gene>
    <name evidence="9 10" type="primary">ycf4</name>
</gene>
<evidence type="ECO:0000256" key="7">
    <source>
        <dbReference type="ARBA" id="ARBA00022989"/>
    </source>
</evidence>
<comment type="subcellular location">
    <subcellularLocation>
        <location evidence="2">Membrane</location>
        <topology evidence="2">Multi-pass membrane protein</topology>
    </subcellularLocation>
    <subcellularLocation>
        <location evidence="9">Plastid</location>
        <location evidence="9">Chloroplast thylakoid membrane</location>
        <topology evidence="9">Multi-pass membrane protein</topology>
    </subcellularLocation>
</comment>
<evidence type="ECO:0000256" key="5">
    <source>
        <dbReference type="ARBA" id="ARBA00022531"/>
    </source>
</evidence>
<protein>
    <recommendedName>
        <fullName evidence="4 9">Photosystem I assembly protein Ycf4</fullName>
    </recommendedName>
</protein>
<evidence type="ECO:0000256" key="2">
    <source>
        <dbReference type="ARBA" id="ARBA00004141"/>
    </source>
</evidence>
<name>A0A1X9GCR0_9EUGL</name>
<evidence type="ECO:0000256" key="9">
    <source>
        <dbReference type="HAMAP-Rule" id="MF_00437"/>
    </source>
</evidence>
<evidence type="ECO:0000256" key="6">
    <source>
        <dbReference type="ARBA" id="ARBA00022692"/>
    </source>
</evidence>
<comment type="function">
    <text evidence="1 9">Seems to be required for the assembly of the photosystem I complex.</text>
</comment>
<comment type="similarity">
    <text evidence="3 9">Belongs to the Ycf4 family.</text>
</comment>
<keyword evidence="6 9" id="KW-0812">Transmembrane</keyword>
<evidence type="ECO:0000313" key="10">
    <source>
        <dbReference type="EMBL" id="AKR17932.1"/>
    </source>
</evidence>
<dbReference type="Pfam" id="PF02392">
    <property type="entry name" value="Ycf4"/>
    <property type="match status" value="1"/>
</dbReference>
<proteinExistence type="inferred from homology"/>